<evidence type="ECO:0000256" key="2">
    <source>
        <dbReference type="SAM" id="MobiDB-lite"/>
    </source>
</evidence>
<dbReference type="OrthoDB" id="3993678at2759"/>
<evidence type="ECO:0000313" key="3">
    <source>
        <dbReference type="EMBL" id="PVH23093.1"/>
    </source>
</evidence>
<dbReference type="STRING" id="45357.A0A2V1B0A6"/>
<gene>
    <name evidence="3" type="ORF">CXQ85_002820</name>
</gene>
<feature type="coiled-coil region" evidence="1">
    <location>
        <begin position="930"/>
        <end position="1040"/>
    </location>
</feature>
<name>A0A2V1B0A6_9ASCO</name>
<dbReference type="EMBL" id="PKFO01000010">
    <property type="protein sequence ID" value="PVH23093.1"/>
    <property type="molecule type" value="Genomic_DNA"/>
</dbReference>
<feature type="compositionally biased region" description="Polar residues" evidence="2">
    <location>
        <begin position="582"/>
        <end position="601"/>
    </location>
</feature>
<feature type="region of interest" description="Disordered" evidence="2">
    <location>
        <begin position="1068"/>
        <end position="1110"/>
    </location>
</feature>
<feature type="compositionally biased region" description="Polar residues" evidence="2">
    <location>
        <begin position="673"/>
        <end position="700"/>
    </location>
</feature>
<feature type="compositionally biased region" description="Low complexity" evidence="2">
    <location>
        <begin position="45"/>
        <end position="61"/>
    </location>
</feature>
<feature type="compositionally biased region" description="Basic and acidic residues" evidence="2">
    <location>
        <begin position="447"/>
        <end position="458"/>
    </location>
</feature>
<feature type="region of interest" description="Disordered" evidence="2">
    <location>
        <begin position="292"/>
        <end position="811"/>
    </location>
</feature>
<reference evidence="3 4" key="1">
    <citation type="submission" date="2017-12" db="EMBL/GenBank/DDBJ databases">
        <title>Genome Sequence of a Multidrug-Resistant Candida haemulonii Isolate from a Patient with Chronic Leg Ulcers in Israel.</title>
        <authorList>
            <person name="Chow N.A."/>
            <person name="Gade L."/>
            <person name="Batra D."/>
            <person name="Rowe L.A."/>
            <person name="Ben-Ami R."/>
            <person name="Loparev V.N."/>
            <person name="Litvintseva A.P."/>
        </authorList>
    </citation>
    <scope>NUCLEOTIDE SEQUENCE [LARGE SCALE GENOMIC DNA]</scope>
    <source>
        <strain evidence="3 4">B11899</strain>
    </source>
</reference>
<feature type="compositionally biased region" description="Basic and acidic residues" evidence="2">
    <location>
        <begin position="535"/>
        <end position="546"/>
    </location>
</feature>
<comment type="caution">
    <text evidence="3">The sequence shown here is derived from an EMBL/GenBank/DDBJ whole genome shotgun (WGS) entry which is preliminary data.</text>
</comment>
<feature type="compositionally biased region" description="Basic and acidic residues" evidence="2">
    <location>
        <begin position="647"/>
        <end position="656"/>
    </location>
</feature>
<feature type="compositionally biased region" description="Basic and acidic residues" evidence="2">
    <location>
        <begin position="790"/>
        <end position="799"/>
    </location>
</feature>
<organism evidence="3 4">
    <name type="scientific">Candidozyma haemuli</name>
    <dbReference type="NCBI Taxonomy" id="45357"/>
    <lineage>
        <taxon>Eukaryota</taxon>
        <taxon>Fungi</taxon>
        <taxon>Dikarya</taxon>
        <taxon>Ascomycota</taxon>
        <taxon>Saccharomycotina</taxon>
        <taxon>Pichiomycetes</taxon>
        <taxon>Metschnikowiaceae</taxon>
        <taxon>Candidozyma</taxon>
    </lineage>
</organism>
<dbReference type="AlphaFoldDB" id="A0A2V1B0A6"/>
<feature type="compositionally biased region" description="Basic and acidic residues" evidence="2">
    <location>
        <begin position="477"/>
        <end position="488"/>
    </location>
</feature>
<protein>
    <submittedName>
        <fullName evidence="3">Uncharacterized protein</fullName>
    </submittedName>
</protein>
<feature type="region of interest" description="Disordered" evidence="2">
    <location>
        <begin position="25"/>
        <end position="61"/>
    </location>
</feature>
<feature type="compositionally biased region" description="Basic and acidic residues" evidence="2">
    <location>
        <begin position="738"/>
        <end position="763"/>
    </location>
</feature>
<dbReference type="VEuPathDB" id="FungiDB:CXQ85_002820"/>
<feature type="compositionally biased region" description="Basic and acidic residues" evidence="2">
    <location>
        <begin position="606"/>
        <end position="619"/>
    </location>
</feature>
<accession>A0A2V1B0A6</accession>
<dbReference type="Proteomes" id="UP000244309">
    <property type="component" value="Unassembled WGS sequence"/>
</dbReference>
<sequence>MEASTKKGQLRSQLLAGEHDINTLSGFAASGRSQMPDIPQRFPVGQHPQQQGPYGQYQPQQSLSNHDLITPVNQRANFDNASRKGSMASTMSMGRLFKKKEAFFDDDAGYDIGDVSGNTVTFNDIKHLRDNNSRYSISSRTTDSTPIIPVLNAGGKQNSSNNIQYRKYMNHKKKMDLASGARAMSLAGGNPMAANSMTQDSRAMSMGMMSDPRAMSLSSAPQGGHMGPGRPMGPAPNGYGPRAMSMRPAGPGRVPPGQRGPMPPNIRTNSLNSNVMLNQGPMQGLSPQAIRSQSLTQGGGPFPQPQRFGPNHGPNQHMQMPYGPPGGHPGGHPAGPPNGMYGQGPRPNGHAANARFNGMSPHAAQSNESFMNVVKEEDEKEETAETPQSLDPKAAQAQSDTVDLNELPEDDEEEDEEDIVYKFENDATSPQISRKSTVKKSNSMRVRKLDLFNKKDAQESPETVFEDQDSLTFNMDNARDRTSKKSNFELEDAEVSDMNRQSAQKFQALGSSASEPDIYTTASEFSPTKNTGKSEASEEKDSETHSPDLVSPSSNVEREAANDSVTSNNTQKRKVIKMKSLVANTAFNNFRSPSSNSQATFSSESNSKESSDFDHHDNKNYPNSSKISIYSHDYSRAEQKGFTPEDENARDVHLNDETTYEQSLNDERPQLPPKQSVSGAPSSPTRVGSETPYESHSANDSFRAPSSEYVSSNDTRSEDVLARDTPTGFLSRSGSDMNMEKYKLSGASDDRRVPSSADQDTKERRKSRNSSISSKSKNFIKRLSRSGSKSVEKEADSASRHRSVSSISSMKDVAPVKKPLHFTKDELAIMTCNNDLQNELQLVASELAVSIKRELALESQLRSRGGEEDHDRQSLINRDMEYECREKSRQIALLQEKLNNERRLRFISEEHAILAEHGQTPSALKLDYEKNELYKQLLAKNDLVNQLQDKLEEFQTTKNERGDDNLLENYNELLRKNHELQSQLSNQVKAEPHSAHWFSSEDLNDRRESLLDRDSEKAEIMSLRTQRDELREMITKLTSSQNVELKIAHDKIKTLEFKLEKMSLINDKLSRREKSGSSQPQESGPKFSSGQGGKLQGLSIVTPKHNLFDE</sequence>
<feature type="compositionally biased region" description="Polar residues" evidence="2">
    <location>
        <begin position="426"/>
        <end position="444"/>
    </location>
</feature>
<feature type="compositionally biased region" description="Polar residues" evidence="2">
    <location>
        <begin position="498"/>
        <end position="534"/>
    </location>
</feature>
<dbReference type="GeneID" id="37008151"/>
<feature type="compositionally biased region" description="Acidic residues" evidence="2">
    <location>
        <begin position="406"/>
        <end position="418"/>
    </location>
</feature>
<dbReference type="RefSeq" id="XP_025344033.1">
    <property type="nucleotide sequence ID" value="XM_025486483.1"/>
</dbReference>
<keyword evidence="4" id="KW-1185">Reference proteome</keyword>
<feature type="coiled-coil region" evidence="1">
    <location>
        <begin position="877"/>
        <end position="904"/>
    </location>
</feature>
<evidence type="ECO:0000313" key="4">
    <source>
        <dbReference type="Proteomes" id="UP000244309"/>
    </source>
</evidence>
<keyword evidence="1" id="KW-0175">Coiled coil</keyword>
<proteinExistence type="predicted"/>
<evidence type="ECO:0000256" key="1">
    <source>
        <dbReference type="SAM" id="Coils"/>
    </source>
</evidence>